<dbReference type="VEuPathDB" id="TriTrypDB:BSAL_20985"/>
<evidence type="ECO:0008006" key="4">
    <source>
        <dbReference type="Google" id="ProtNLM"/>
    </source>
</evidence>
<reference evidence="3" key="1">
    <citation type="submission" date="2015-09" db="EMBL/GenBank/DDBJ databases">
        <authorList>
            <consortium name="Pathogen Informatics"/>
        </authorList>
    </citation>
    <scope>NUCLEOTIDE SEQUENCE [LARGE SCALE GENOMIC DNA]</scope>
    <source>
        <strain evidence="3">Lake Konstanz</strain>
    </source>
</reference>
<dbReference type="AlphaFoldDB" id="A0A0S4JKC6"/>
<organism evidence="2 3">
    <name type="scientific">Bodo saltans</name>
    <name type="common">Flagellated protozoan</name>
    <dbReference type="NCBI Taxonomy" id="75058"/>
    <lineage>
        <taxon>Eukaryota</taxon>
        <taxon>Discoba</taxon>
        <taxon>Euglenozoa</taxon>
        <taxon>Kinetoplastea</taxon>
        <taxon>Metakinetoplastina</taxon>
        <taxon>Eubodonida</taxon>
        <taxon>Bodonidae</taxon>
        <taxon>Bodo</taxon>
    </lineage>
</organism>
<feature type="transmembrane region" description="Helical" evidence="1">
    <location>
        <begin position="417"/>
        <end position="436"/>
    </location>
</feature>
<sequence>MESTEQERANLVNYAVAGLGWTPNDTCIALGYPGGGGDDELHRFKEGTCQNLAARYQTLINALAQSPQVKVNASSLSDRSLLVVRALKLGWSMSKICRTMGLAGGGSATLRTFEEGRSNDLETKYVRLLAAVYNDDGGGIDPPVAVTDANVTIEEQLKIALAKLGVAEYKLDLMDEELDTTRESLKKARDNIEPQILRDQVVPIIISAGSIVVIVTQYLDGARDIAAKGLLVTSLLGCVAGIVVSVIAICVKRRAEKAQRAMESTNIVGFAVNTNVYHKQSDCGRGKDMPPITVVDGRRLCNRCGGRPLAPIQQAVGERERSTLVVRALQLGWSMSKICRTIGLAGGGSATLRTFEEGRSKNTEVKYALLLAAVSEATRNQDPIEVSNYPNDLHERVGELQRQFDEKKKIINPLRDLFLPCVTYAGSIITVITQYYDVPGGNMAKAFFIVTVVVQGVAMIALIALTMKRRSDMQRLSEGIAAGAPFGSLNARQWLDKVVVATTEKLEELDKRFEVRDQWGLIVINTWSLFIVFWQYFHAPTSPESRYSAIGLLTTPSLAYVVEIYFLVSLIREKWKGAS</sequence>
<feature type="transmembrane region" description="Helical" evidence="1">
    <location>
        <begin position="225"/>
        <end position="251"/>
    </location>
</feature>
<evidence type="ECO:0000313" key="3">
    <source>
        <dbReference type="Proteomes" id="UP000051952"/>
    </source>
</evidence>
<feature type="transmembrane region" description="Helical" evidence="1">
    <location>
        <begin position="519"/>
        <end position="537"/>
    </location>
</feature>
<dbReference type="Proteomes" id="UP000051952">
    <property type="component" value="Unassembled WGS sequence"/>
</dbReference>
<gene>
    <name evidence="2" type="ORF">BSAL_20985</name>
</gene>
<evidence type="ECO:0000256" key="1">
    <source>
        <dbReference type="SAM" id="Phobius"/>
    </source>
</evidence>
<name>A0A0S4JKC6_BODSA</name>
<feature type="transmembrane region" description="Helical" evidence="1">
    <location>
        <begin position="549"/>
        <end position="571"/>
    </location>
</feature>
<dbReference type="EMBL" id="CYKH01001736">
    <property type="protein sequence ID" value="CUG89423.1"/>
    <property type="molecule type" value="Genomic_DNA"/>
</dbReference>
<keyword evidence="3" id="KW-1185">Reference proteome</keyword>
<feature type="transmembrane region" description="Helical" evidence="1">
    <location>
        <begin position="448"/>
        <end position="467"/>
    </location>
</feature>
<keyword evidence="1" id="KW-0812">Transmembrane</keyword>
<keyword evidence="1" id="KW-1133">Transmembrane helix</keyword>
<proteinExistence type="predicted"/>
<evidence type="ECO:0000313" key="2">
    <source>
        <dbReference type="EMBL" id="CUG89423.1"/>
    </source>
</evidence>
<keyword evidence="1" id="KW-0472">Membrane</keyword>
<feature type="transmembrane region" description="Helical" evidence="1">
    <location>
        <begin position="201"/>
        <end position="219"/>
    </location>
</feature>
<protein>
    <recommendedName>
        <fullName evidence="4">Transmembrane protein</fullName>
    </recommendedName>
</protein>
<accession>A0A0S4JKC6</accession>